<evidence type="ECO:0000256" key="1">
    <source>
        <dbReference type="SAM" id="Phobius"/>
    </source>
</evidence>
<dbReference type="RefSeq" id="WP_010073163.1">
    <property type="nucleotide sequence ID" value="NC_014393.1"/>
</dbReference>
<evidence type="ECO:0000313" key="2">
    <source>
        <dbReference type="EMBL" id="ADL50518.1"/>
    </source>
</evidence>
<dbReference type="KEGG" id="ccb:Clocel_0747"/>
<dbReference type="HOGENOM" id="CLU_2732848_0_0_9"/>
<dbReference type="Proteomes" id="UP000002730">
    <property type="component" value="Chromosome"/>
</dbReference>
<dbReference type="STRING" id="573061.Clocel_0747"/>
<sequence>MIDSIMKKKLNLELPIGLALFIGFIVSKIMPIFYPEIVPVNSKIKIFFEILFYVALAALLITSYRNSKKKK</sequence>
<organism evidence="2 3">
    <name type="scientific">Clostridium cellulovorans (strain ATCC 35296 / DSM 3052 / OCM 3 / 743B)</name>
    <dbReference type="NCBI Taxonomy" id="573061"/>
    <lineage>
        <taxon>Bacteria</taxon>
        <taxon>Bacillati</taxon>
        <taxon>Bacillota</taxon>
        <taxon>Clostridia</taxon>
        <taxon>Eubacteriales</taxon>
        <taxon>Clostridiaceae</taxon>
        <taxon>Clostridium</taxon>
    </lineage>
</organism>
<proteinExistence type="predicted"/>
<protein>
    <submittedName>
        <fullName evidence="2">Uncharacterized protein</fullName>
    </submittedName>
</protein>
<keyword evidence="1" id="KW-0472">Membrane</keyword>
<feature type="transmembrane region" description="Helical" evidence="1">
    <location>
        <begin position="12"/>
        <end position="34"/>
    </location>
</feature>
<name>D9SSC1_CLOC7</name>
<evidence type="ECO:0000313" key="3">
    <source>
        <dbReference type="Proteomes" id="UP000002730"/>
    </source>
</evidence>
<keyword evidence="1" id="KW-0812">Transmembrane</keyword>
<accession>D9SSC1</accession>
<dbReference type="AlphaFoldDB" id="D9SSC1"/>
<reference evidence="2 3" key="1">
    <citation type="submission" date="2010-08" db="EMBL/GenBank/DDBJ databases">
        <title>Complete sequence of Clostridium cellulovorans 743B.</title>
        <authorList>
            <consortium name="US DOE Joint Genome Institute"/>
            <person name="Lucas S."/>
            <person name="Copeland A."/>
            <person name="Lapidus A."/>
            <person name="Cheng J.-F."/>
            <person name="Bruce D."/>
            <person name="Goodwin L."/>
            <person name="Pitluck S."/>
            <person name="Chertkov O."/>
            <person name="Detter J.C."/>
            <person name="Han C."/>
            <person name="Tapia R."/>
            <person name="Land M."/>
            <person name="Hauser L."/>
            <person name="Chang Y.-J."/>
            <person name="Jeffries C."/>
            <person name="Kyrpides N."/>
            <person name="Ivanova N."/>
            <person name="Mikhailova N."/>
            <person name="Hemme C.L."/>
            <person name="Woyke T."/>
        </authorList>
    </citation>
    <scope>NUCLEOTIDE SEQUENCE [LARGE SCALE GENOMIC DNA]</scope>
    <source>
        <strain evidence="3">ATCC 35296 / DSM 3052 / OCM 3 / 743B</strain>
    </source>
</reference>
<feature type="transmembrane region" description="Helical" evidence="1">
    <location>
        <begin position="46"/>
        <end position="64"/>
    </location>
</feature>
<keyword evidence="1" id="KW-1133">Transmembrane helix</keyword>
<gene>
    <name evidence="2" type="ordered locus">Clocel_0747</name>
</gene>
<dbReference type="EMBL" id="CP002160">
    <property type="protein sequence ID" value="ADL50518.1"/>
    <property type="molecule type" value="Genomic_DNA"/>
</dbReference>
<keyword evidence="3" id="KW-1185">Reference proteome</keyword>